<evidence type="ECO:0000313" key="3">
    <source>
        <dbReference type="EMBL" id="PHH65424.1"/>
    </source>
</evidence>
<dbReference type="InterPro" id="IPR053274">
    <property type="entry name" value="Fluconazole_resistance"/>
</dbReference>
<protein>
    <recommendedName>
        <fullName evidence="2">Gag1-like clamp domain-containing protein</fullName>
    </recommendedName>
</protein>
<feature type="compositionally biased region" description="Basic and acidic residues" evidence="1">
    <location>
        <begin position="111"/>
        <end position="125"/>
    </location>
</feature>
<feature type="region of interest" description="Disordered" evidence="1">
    <location>
        <begin position="379"/>
        <end position="403"/>
    </location>
</feature>
<reference evidence="3 4" key="1">
    <citation type="submission" date="2017-06" db="EMBL/GenBank/DDBJ databases">
        <title>Ant-infecting Ophiocordyceps genomes reveal a high diversity of potential behavioral manipulation genes and a possible major role for enterotoxins.</title>
        <authorList>
            <person name="De Bekker C."/>
            <person name="Evans H.C."/>
            <person name="Brachmann A."/>
            <person name="Hughes D.P."/>
        </authorList>
    </citation>
    <scope>NUCLEOTIDE SEQUENCE [LARGE SCALE GENOMIC DNA]</scope>
    <source>
        <strain evidence="3 4">Map64</strain>
    </source>
</reference>
<evidence type="ECO:0000259" key="2">
    <source>
        <dbReference type="Pfam" id="PF13259"/>
    </source>
</evidence>
<feature type="region of interest" description="Disordered" evidence="1">
    <location>
        <begin position="265"/>
        <end position="302"/>
    </location>
</feature>
<feature type="domain" description="Gag1-like clamp" evidence="2">
    <location>
        <begin position="190"/>
        <end position="379"/>
    </location>
</feature>
<sequence>MMFHDLYKKPLSPLAKLRSHHSPPPAPQQEAPTASPEWATAEYADLLSRDKIKQKEAIKRYLSEKVKTDWHFTWPPSSGTPPPRGNGRCALAPSLSGAQDDATGQGVRRGRVQDETRHESAHEADQGSELQGLCLQDDDDDDDDASSNYSIVSEDTPHYRTRTDWSSDVADEQEKAEPQSLLSHHLRASSADASQARRARRRKELRQEVSWNEGLACFEARRQAWTGAKTVRIRSKPVSAPSTSPLSPRSPRRFFFRHSMSASPPYSSTLGASPDGSTTASDHSCAARDSEGLLRKQQTQSSSASDAVLGRAYTVDTVLPVGQPLLPPSNALRATISPAVYSSLYDKVVLNNQQPACPINLSDMLRSCVVGWKRDGEWPPRSSMAEGGATSKGKKRATIQGPEQIAGNVARRMSFGILGRDRDDESRTGKGIRRSLQRALGLSLVANGDEACSVNPKL</sequence>
<dbReference type="InterPro" id="IPR025124">
    <property type="entry name" value="Gag1-like_clamp"/>
</dbReference>
<accession>A0A2C5YEL4</accession>
<dbReference type="PANTHER" id="PTHR28065:SF1">
    <property type="entry name" value="DUF4050 DOMAIN-CONTAINING PROTEIN"/>
    <property type="match status" value="1"/>
</dbReference>
<dbReference type="Pfam" id="PF13259">
    <property type="entry name" value="clamp_Gag1-like"/>
    <property type="match status" value="1"/>
</dbReference>
<dbReference type="STRING" id="1399860.A0A2C5YEL4"/>
<dbReference type="AlphaFoldDB" id="A0A2C5YEL4"/>
<feature type="region of interest" description="Disordered" evidence="1">
    <location>
        <begin position="13"/>
        <end position="38"/>
    </location>
</feature>
<feature type="compositionally biased region" description="Polar residues" evidence="1">
    <location>
        <begin position="265"/>
        <end position="282"/>
    </location>
</feature>
<keyword evidence="4" id="KW-1185">Reference proteome</keyword>
<evidence type="ECO:0000313" key="4">
    <source>
        <dbReference type="Proteomes" id="UP000226192"/>
    </source>
</evidence>
<dbReference type="Proteomes" id="UP000226192">
    <property type="component" value="Unassembled WGS sequence"/>
</dbReference>
<feature type="compositionally biased region" description="Basic and acidic residues" evidence="1">
    <location>
        <begin position="285"/>
        <end position="294"/>
    </location>
</feature>
<feature type="region of interest" description="Disordered" evidence="1">
    <location>
        <begin position="70"/>
        <end position="205"/>
    </location>
</feature>
<comment type="caution">
    <text evidence="3">The sequence shown here is derived from an EMBL/GenBank/DDBJ whole genome shotgun (WGS) entry which is preliminary data.</text>
</comment>
<gene>
    <name evidence="3" type="ORF">CDD81_2528</name>
</gene>
<name>A0A2C5YEL4_9HYPO</name>
<feature type="compositionally biased region" description="Acidic residues" evidence="1">
    <location>
        <begin position="136"/>
        <end position="145"/>
    </location>
</feature>
<feature type="compositionally biased region" description="Low complexity" evidence="1">
    <location>
        <begin position="180"/>
        <end position="196"/>
    </location>
</feature>
<evidence type="ECO:0000256" key="1">
    <source>
        <dbReference type="SAM" id="MobiDB-lite"/>
    </source>
</evidence>
<feature type="compositionally biased region" description="Basic and acidic residues" evidence="1">
    <location>
        <begin position="155"/>
        <end position="165"/>
    </location>
</feature>
<feature type="compositionally biased region" description="Low complexity" evidence="1">
    <location>
        <begin position="28"/>
        <end position="37"/>
    </location>
</feature>
<proteinExistence type="predicted"/>
<dbReference type="PANTHER" id="PTHR28065">
    <property type="entry name" value="FREQUENIN"/>
    <property type="match status" value="1"/>
</dbReference>
<dbReference type="EMBL" id="NJET01000018">
    <property type="protein sequence ID" value="PHH65424.1"/>
    <property type="molecule type" value="Genomic_DNA"/>
</dbReference>
<organism evidence="3 4">
    <name type="scientific">Ophiocordyceps australis</name>
    <dbReference type="NCBI Taxonomy" id="1399860"/>
    <lineage>
        <taxon>Eukaryota</taxon>
        <taxon>Fungi</taxon>
        <taxon>Dikarya</taxon>
        <taxon>Ascomycota</taxon>
        <taxon>Pezizomycotina</taxon>
        <taxon>Sordariomycetes</taxon>
        <taxon>Hypocreomycetidae</taxon>
        <taxon>Hypocreales</taxon>
        <taxon>Ophiocordycipitaceae</taxon>
        <taxon>Ophiocordyceps</taxon>
    </lineage>
</organism>
<dbReference type="OrthoDB" id="5422958at2759"/>